<evidence type="ECO:0000259" key="1">
    <source>
        <dbReference type="Pfam" id="PF23622"/>
    </source>
</evidence>
<reference evidence="2" key="2">
    <citation type="submission" date="2020-07" db="EMBL/GenBank/DDBJ databases">
        <authorList>
            <person name="Vera ALvarez R."/>
            <person name="Arias-Moreno D.M."/>
            <person name="Jimenez-Jacinto V."/>
            <person name="Jimenez-Bremont J.F."/>
            <person name="Swaminathan K."/>
            <person name="Moose S.P."/>
            <person name="Guerrero-Gonzalez M.L."/>
            <person name="Marino-Ramirez L."/>
            <person name="Landsman D."/>
            <person name="Rodriguez-Kessler M."/>
            <person name="Delgado-Sanchez P."/>
        </authorList>
    </citation>
    <scope>NUCLEOTIDE SEQUENCE</scope>
    <source>
        <tissue evidence="2">Cladode</tissue>
    </source>
</reference>
<dbReference type="PANTHER" id="PTHR34145:SF68">
    <property type="entry name" value="FBD DOMAIN-CONTAINING PROTEIN"/>
    <property type="match status" value="1"/>
</dbReference>
<reference evidence="2" key="1">
    <citation type="journal article" date="2013" name="J. Plant Res.">
        <title>Effect of fungi and light on seed germination of three Opuntia species from semiarid lands of central Mexico.</title>
        <authorList>
            <person name="Delgado-Sanchez P."/>
            <person name="Jimenez-Bremont J.F."/>
            <person name="Guerrero-Gonzalez Mde L."/>
            <person name="Flores J."/>
        </authorList>
    </citation>
    <scope>NUCLEOTIDE SEQUENCE</scope>
    <source>
        <tissue evidence="2">Cladode</tissue>
    </source>
</reference>
<dbReference type="AlphaFoldDB" id="A0A7C9EG98"/>
<dbReference type="PANTHER" id="PTHR34145">
    <property type="entry name" value="OS02G0105600 PROTEIN"/>
    <property type="match status" value="1"/>
</dbReference>
<sequence>MCERTCYFWCRSAYESTNMVIPPVSNLMNLEHLKLTIFARPYQTLVGWITLIEACPVLQKLTLELICHNMYSLELDGMAEERSNARPLGCLKTLELCGFVGRRIDLEFATHVIANAVALEQVVVDFRMIPCSRIVNPGLDLSKARAMALGEILPPGAKLVVNE</sequence>
<dbReference type="EMBL" id="GISG01234806">
    <property type="protein sequence ID" value="MBA4667261.1"/>
    <property type="molecule type" value="Transcribed_RNA"/>
</dbReference>
<dbReference type="EMBL" id="GISG01234805">
    <property type="protein sequence ID" value="MBA4667260.1"/>
    <property type="molecule type" value="Transcribed_RNA"/>
</dbReference>
<organism evidence="2">
    <name type="scientific">Opuntia streptacantha</name>
    <name type="common">Prickly pear cactus</name>
    <name type="synonym">Opuntia cardona</name>
    <dbReference type="NCBI Taxonomy" id="393608"/>
    <lineage>
        <taxon>Eukaryota</taxon>
        <taxon>Viridiplantae</taxon>
        <taxon>Streptophyta</taxon>
        <taxon>Embryophyta</taxon>
        <taxon>Tracheophyta</taxon>
        <taxon>Spermatophyta</taxon>
        <taxon>Magnoliopsida</taxon>
        <taxon>eudicotyledons</taxon>
        <taxon>Gunneridae</taxon>
        <taxon>Pentapetalae</taxon>
        <taxon>Caryophyllales</taxon>
        <taxon>Cactineae</taxon>
        <taxon>Cactaceae</taxon>
        <taxon>Opuntioideae</taxon>
        <taxon>Opuntia</taxon>
    </lineage>
</organism>
<dbReference type="InterPro" id="IPR053772">
    <property type="entry name" value="At1g61320/At1g61330-like"/>
</dbReference>
<accession>A0A7C9EG98</accession>
<dbReference type="EMBL" id="GISG01234807">
    <property type="protein sequence ID" value="MBA4667262.1"/>
    <property type="molecule type" value="Transcribed_RNA"/>
</dbReference>
<name>A0A7C9EG98_OPUST</name>
<protein>
    <recommendedName>
        <fullName evidence="1">At1g61320/AtMIF1 LRR domain-containing protein</fullName>
    </recommendedName>
</protein>
<feature type="domain" description="At1g61320/AtMIF1 LRR" evidence="1">
    <location>
        <begin position="12"/>
        <end position="126"/>
    </location>
</feature>
<dbReference type="EMBL" id="GISG01234804">
    <property type="protein sequence ID" value="MBA4667259.1"/>
    <property type="molecule type" value="Transcribed_RNA"/>
</dbReference>
<evidence type="ECO:0000313" key="2">
    <source>
        <dbReference type="EMBL" id="MBA4667260.1"/>
    </source>
</evidence>
<dbReference type="InterPro" id="IPR055357">
    <property type="entry name" value="LRR_At1g61320_AtMIF1"/>
</dbReference>
<dbReference type="Pfam" id="PF23622">
    <property type="entry name" value="LRR_At1g61320_AtMIF1"/>
    <property type="match status" value="1"/>
</dbReference>
<proteinExistence type="predicted"/>